<name>X1EKA6_9ZZZZ</name>
<proteinExistence type="predicted"/>
<reference evidence="1" key="1">
    <citation type="journal article" date="2014" name="Front. Microbiol.">
        <title>High frequency of phylogenetically diverse reductive dehalogenase-homologous genes in deep subseafloor sedimentary metagenomes.</title>
        <authorList>
            <person name="Kawai M."/>
            <person name="Futagami T."/>
            <person name="Toyoda A."/>
            <person name="Takaki Y."/>
            <person name="Nishi S."/>
            <person name="Hori S."/>
            <person name="Arai W."/>
            <person name="Tsubouchi T."/>
            <person name="Morono Y."/>
            <person name="Uchiyama I."/>
            <person name="Ito T."/>
            <person name="Fujiyama A."/>
            <person name="Inagaki F."/>
            <person name="Takami H."/>
        </authorList>
    </citation>
    <scope>NUCLEOTIDE SEQUENCE</scope>
    <source>
        <strain evidence="1">Expedition CK06-06</strain>
    </source>
</reference>
<evidence type="ECO:0000313" key="1">
    <source>
        <dbReference type="EMBL" id="GAH20805.1"/>
    </source>
</evidence>
<comment type="caution">
    <text evidence="1">The sequence shown here is derived from an EMBL/GenBank/DDBJ whole genome shotgun (WGS) entry which is preliminary data.</text>
</comment>
<protein>
    <submittedName>
        <fullName evidence="1">Uncharacterized protein</fullName>
    </submittedName>
</protein>
<feature type="non-terminal residue" evidence="1">
    <location>
        <position position="1"/>
    </location>
</feature>
<dbReference type="AlphaFoldDB" id="X1EKA6"/>
<dbReference type="EMBL" id="BART01040804">
    <property type="protein sequence ID" value="GAH20805.1"/>
    <property type="molecule type" value="Genomic_DNA"/>
</dbReference>
<organism evidence="1">
    <name type="scientific">marine sediment metagenome</name>
    <dbReference type="NCBI Taxonomy" id="412755"/>
    <lineage>
        <taxon>unclassified sequences</taxon>
        <taxon>metagenomes</taxon>
        <taxon>ecological metagenomes</taxon>
    </lineage>
</organism>
<accession>X1EKA6</accession>
<gene>
    <name evidence="1" type="ORF">S01H4_66150</name>
</gene>
<sequence>PNTFDRRGNVVWYDDFEGVGKKWADFYVLDAGTSVLSATRCYRGSQSMKMTTHNLAARSAGISKVLPNTTLH</sequence>